<dbReference type="RefSeq" id="WP_238229134.1">
    <property type="nucleotide sequence ID" value="NZ_BAAADH010000102.1"/>
</dbReference>
<name>A0ABQ4UM78_9HYPH</name>
<evidence type="ECO:0000313" key="2">
    <source>
        <dbReference type="Proteomes" id="UP001055039"/>
    </source>
</evidence>
<dbReference type="EMBL" id="BPRC01000059">
    <property type="protein sequence ID" value="GJE68366.1"/>
    <property type="molecule type" value="Genomic_DNA"/>
</dbReference>
<dbReference type="Proteomes" id="UP001055039">
    <property type="component" value="Unassembled WGS sequence"/>
</dbReference>
<keyword evidence="2" id="KW-1185">Reference proteome</keyword>
<proteinExistence type="predicted"/>
<comment type="caution">
    <text evidence="1">The sequence shown here is derived from an EMBL/GenBank/DDBJ whole genome shotgun (WGS) entry which is preliminary data.</text>
</comment>
<reference evidence="1" key="2">
    <citation type="submission" date="2021-08" db="EMBL/GenBank/DDBJ databases">
        <authorList>
            <person name="Tani A."/>
            <person name="Ola A."/>
            <person name="Ogura Y."/>
            <person name="Katsura K."/>
            <person name="Hayashi T."/>
        </authorList>
    </citation>
    <scope>NUCLEOTIDE SEQUENCE</scope>
    <source>
        <strain evidence="1">NBRC 15686</strain>
    </source>
</reference>
<sequence length="56" mass="6035">MANDLSLANSYAHSLSQSLMVAVTVFRSEVGYSVVTSDEFEGDPASVVTEFDPYEA</sequence>
<organism evidence="1 2">
    <name type="scientific">Methylorubrum aminovorans</name>
    <dbReference type="NCBI Taxonomy" id="269069"/>
    <lineage>
        <taxon>Bacteria</taxon>
        <taxon>Pseudomonadati</taxon>
        <taxon>Pseudomonadota</taxon>
        <taxon>Alphaproteobacteria</taxon>
        <taxon>Hyphomicrobiales</taxon>
        <taxon>Methylobacteriaceae</taxon>
        <taxon>Methylorubrum</taxon>
    </lineage>
</organism>
<evidence type="ECO:0000313" key="1">
    <source>
        <dbReference type="EMBL" id="GJE68366.1"/>
    </source>
</evidence>
<protein>
    <submittedName>
        <fullName evidence="1">Uncharacterized protein</fullName>
    </submittedName>
</protein>
<gene>
    <name evidence="1" type="ORF">LNAOJCKE_5604</name>
</gene>
<accession>A0ABQ4UM78</accession>
<reference evidence="1" key="1">
    <citation type="journal article" date="2021" name="Front. Microbiol.">
        <title>Comprehensive Comparative Genomics and Phenotyping of Methylobacterium Species.</title>
        <authorList>
            <person name="Alessa O."/>
            <person name="Ogura Y."/>
            <person name="Fujitani Y."/>
            <person name="Takami H."/>
            <person name="Hayashi T."/>
            <person name="Sahin N."/>
            <person name="Tani A."/>
        </authorList>
    </citation>
    <scope>NUCLEOTIDE SEQUENCE</scope>
    <source>
        <strain evidence="1">NBRC 15686</strain>
    </source>
</reference>